<dbReference type="Proteomes" id="UP000008209">
    <property type="component" value="Chromosome"/>
</dbReference>
<dbReference type="AlphaFoldDB" id="E6XS73"/>
<dbReference type="InterPro" id="IPR002611">
    <property type="entry name" value="IstB_ATP-bd"/>
</dbReference>
<dbReference type="Gene3D" id="3.40.50.300">
    <property type="entry name" value="P-loop containing nucleotide triphosphate hydrolases"/>
    <property type="match status" value="1"/>
</dbReference>
<reference evidence="5 6" key="1">
    <citation type="submission" date="2011-01" db="EMBL/GenBank/DDBJ databases">
        <title>Complete sequence of Shewanella putrefaciens 200.</title>
        <authorList>
            <consortium name="US DOE Joint Genome Institute"/>
            <person name="Lucas S."/>
            <person name="Copeland A."/>
            <person name="Lapidus A."/>
            <person name="Cheng J.-F."/>
            <person name="Bruce D."/>
            <person name="Goodwin L."/>
            <person name="Pitluck S."/>
            <person name="Munk A.C."/>
            <person name="Detter J.C."/>
            <person name="Han C."/>
            <person name="Tapia R."/>
            <person name="Land M."/>
            <person name="Hauser L."/>
            <person name="Chang Y.-J."/>
            <person name="Jeffries C."/>
            <person name="Kyrpides N."/>
            <person name="Ivanova N."/>
            <person name="Mikhailova N."/>
            <person name="Kolker E."/>
            <person name="Lawrence C."/>
            <person name="McCue L.A."/>
            <person name="DiChristina T."/>
            <person name="Nealson K."/>
            <person name="Fredrickson J.K."/>
            <person name="Woyke T."/>
        </authorList>
    </citation>
    <scope>NUCLEOTIDE SEQUENCE [LARGE SCALE GENOMIC DNA]</scope>
    <source>
        <strain evidence="5 6">200</strain>
    </source>
</reference>
<dbReference type="PIRSF" id="PIRSF003073">
    <property type="entry name" value="DNAC_TnpB_IstB"/>
    <property type="match status" value="1"/>
</dbReference>
<organism evidence="5 6">
    <name type="scientific">Shewanella putrefaciens (strain 200)</name>
    <dbReference type="NCBI Taxonomy" id="399804"/>
    <lineage>
        <taxon>Bacteria</taxon>
        <taxon>Pseudomonadati</taxon>
        <taxon>Pseudomonadota</taxon>
        <taxon>Gammaproteobacteria</taxon>
        <taxon>Alteromonadales</taxon>
        <taxon>Shewanellaceae</taxon>
        <taxon>Shewanella</taxon>
    </lineage>
</organism>
<dbReference type="InterPro" id="IPR028350">
    <property type="entry name" value="DNAC/IstB-like"/>
</dbReference>
<protein>
    <submittedName>
        <fullName evidence="5">IstB domain protein ATP-binding protein</fullName>
    </submittedName>
</protein>
<accession>E6XS73</accession>
<dbReference type="KEGG" id="shp:Sput200_2597"/>
<evidence type="ECO:0000313" key="5">
    <source>
        <dbReference type="EMBL" id="ADV55028.1"/>
    </source>
</evidence>
<evidence type="ECO:0000256" key="2">
    <source>
        <dbReference type="ARBA" id="ARBA00022741"/>
    </source>
</evidence>
<dbReference type="CDD" id="cd00009">
    <property type="entry name" value="AAA"/>
    <property type="match status" value="1"/>
</dbReference>
<keyword evidence="3 5" id="KW-0067">ATP-binding</keyword>
<dbReference type="InterPro" id="IPR047661">
    <property type="entry name" value="IstB"/>
</dbReference>
<gene>
    <name evidence="5" type="ordered locus">Sput200_2597</name>
</gene>
<dbReference type="PANTHER" id="PTHR30050">
    <property type="entry name" value="CHROMOSOMAL REPLICATION INITIATOR PROTEIN DNAA"/>
    <property type="match status" value="1"/>
</dbReference>
<dbReference type="SUPFAM" id="SSF52540">
    <property type="entry name" value="P-loop containing nucleoside triphosphate hydrolases"/>
    <property type="match status" value="1"/>
</dbReference>
<dbReference type="Pfam" id="PF01695">
    <property type="entry name" value="IstB_IS21"/>
    <property type="match status" value="1"/>
</dbReference>
<keyword evidence="2" id="KW-0547">Nucleotide-binding</keyword>
<evidence type="ECO:0000313" key="6">
    <source>
        <dbReference type="Proteomes" id="UP000008209"/>
    </source>
</evidence>
<name>E6XS73_SHEP2</name>
<evidence type="ECO:0000256" key="3">
    <source>
        <dbReference type="ARBA" id="ARBA00022840"/>
    </source>
</evidence>
<feature type="domain" description="AAA+ ATPase" evidence="4">
    <location>
        <begin position="100"/>
        <end position="232"/>
    </location>
</feature>
<dbReference type="InterPro" id="IPR003593">
    <property type="entry name" value="AAA+_ATPase"/>
</dbReference>
<dbReference type="GO" id="GO:0005524">
    <property type="term" value="F:ATP binding"/>
    <property type="evidence" value="ECO:0007669"/>
    <property type="project" value="UniProtKB-KW"/>
</dbReference>
<dbReference type="NCBIfam" id="NF038214">
    <property type="entry name" value="IS21_help_AAA"/>
    <property type="match status" value="1"/>
</dbReference>
<dbReference type="HOGENOM" id="CLU_062999_7_0_6"/>
<dbReference type="GO" id="GO:0006260">
    <property type="term" value="P:DNA replication"/>
    <property type="evidence" value="ECO:0007669"/>
    <property type="project" value="TreeGrafter"/>
</dbReference>
<dbReference type="PATRIC" id="fig|399804.5.peg.2698"/>
<dbReference type="PANTHER" id="PTHR30050:SF4">
    <property type="entry name" value="ATP-BINDING PROTEIN RV3427C IN INSERTION SEQUENCE-RELATED"/>
    <property type="match status" value="1"/>
</dbReference>
<dbReference type="EMBL" id="CP002457">
    <property type="protein sequence ID" value="ADV55028.1"/>
    <property type="molecule type" value="Genomic_DNA"/>
</dbReference>
<proteinExistence type="inferred from homology"/>
<dbReference type="InterPro" id="IPR027417">
    <property type="entry name" value="P-loop_NTPase"/>
</dbReference>
<evidence type="ECO:0000259" key="4">
    <source>
        <dbReference type="SMART" id="SM00382"/>
    </source>
</evidence>
<sequence>MMNAKTVKLLCQQLHLPGLQSGFETQSTSASYLDMPFDDRLVALLQAQLNFQQNNRQATLKRQAKLRFPSTYLEQIEQKFYPELKMPTLRQLAKCDWIRAHQHVLLIGPTGTGKTTLACAFANEAIQQQIPVLFFRMANLLLQLVAARNENTLNKLARKIARAPLLVLDDWGNALMSSEERHLFFELIEARDQQGSLMITSQYPVTTWHETFQDATIADSVLDRIVHKSHQLTLNGESIRKQQGLSGGEHGH</sequence>
<evidence type="ECO:0000256" key="1">
    <source>
        <dbReference type="ARBA" id="ARBA00008059"/>
    </source>
</evidence>
<dbReference type="SMART" id="SM00382">
    <property type="entry name" value="AAA"/>
    <property type="match status" value="1"/>
</dbReference>
<comment type="similarity">
    <text evidence="1">Belongs to the IS21/IS1162 putative ATP-binding protein family.</text>
</comment>